<reference evidence="2" key="1">
    <citation type="submission" date="2023-07" db="EMBL/GenBank/DDBJ databases">
        <title>Dyadobacter sp. nov 'subterranea' isolated from contaminted grondwater.</title>
        <authorList>
            <person name="Szabo I."/>
            <person name="Al-Omari J."/>
            <person name="Szerdahelyi S.G."/>
            <person name="Rado J."/>
        </authorList>
    </citation>
    <scope>NUCLEOTIDE SEQUENCE [LARGE SCALE GENOMIC DNA]</scope>
    <source>
        <strain evidence="2">UP-52</strain>
    </source>
</reference>
<dbReference type="EMBL" id="JACYGY010000001">
    <property type="protein sequence ID" value="MBE9461247.1"/>
    <property type="molecule type" value="Genomic_DNA"/>
</dbReference>
<protein>
    <recommendedName>
        <fullName evidence="3">Prevent-host-death protein</fullName>
    </recommendedName>
</protein>
<proteinExistence type="predicted"/>
<dbReference type="Proteomes" id="UP000634134">
    <property type="component" value="Unassembled WGS sequence"/>
</dbReference>
<evidence type="ECO:0008006" key="3">
    <source>
        <dbReference type="Google" id="ProtNLM"/>
    </source>
</evidence>
<organism evidence="1 2">
    <name type="scientific">Dyadobacter subterraneus</name>
    <dbReference type="NCBI Taxonomy" id="2773304"/>
    <lineage>
        <taxon>Bacteria</taxon>
        <taxon>Pseudomonadati</taxon>
        <taxon>Bacteroidota</taxon>
        <taxon>Cytophagia</taxon>
        <taxon>Cytophagales</taxon>
        <taxon>Spirosomataceae</taxon>
        <taxon>Dyadobacter</taxon>
    </lineage>
</organism>
<gene>
    <name evidence="1" type="ORF">IEE83_05060</name>
</gene>
<evidence type="ECO:0000313" key="1">
    <source>
        <dbReference type="EMBL" id="MBE9461247.1"/>
    </source>
</evidence>
<name>A0ABR9W700_9BACT</name>
<dbReference type="RefSeq" id="WP_194119525.1">
    <property type="nucleotide sequence ID" value="NZ_JACYGY010000001.1"/>
</dbReference>
<evidence type="ECO:0000313" key="2">
    <source>
        <dbReference type="Proteomes" id="UP000634134"/>
    </source>
</evidence>
<keyword evidence="2" id="KW-1185">Reference proteome</keyword>
<accession>A0ABR9W700</accession>
<sequence length="78" mass="9166">MQHTFKINTENLNEDFIKTLQSVFGKQEIIILANDQKSQKPTNQKEIYRKSLEIRERFKNMNVDPNLDLSSLADDINL</sequence>
<comment type="caution">
    <text evidence="1">The sequence shown here is derived from an EMBL/GenBank/DDBJ whole genome shotgun (WGS) entry which is preliminary data.</text>
</comment>